<name>A0ACC0AYX2_CATRO</name>
<dbReference type="EMBL" id="CM044704">
    <property type="protein sequence ID" value="KAI5666237.1"/>
    <property type="molecule type" value="Genomic_DNA"/>
</dbReference>
<organism evidence="1 2">
    <name type="scientific">Catharanthus roseus</name>
    <name type="common">Madagascar periwinkle</name>
    <name type="synonym">Vinca rosea</name>
    <dbReference type="NCBI Taxonomy" id="4058"/>
    <lineage>
        <taxon>Eukaryota</taxon>
        <taxon>Viridiplantae</taxon>
        <taxon>Streptophyta</taxon>
        <taxon>Embryophyta</taxon>
        <taxon>Tracheophyta</taxon>
        <taxon>Spermatophyta</taxon>
        <taxon>Magnoliopsida</taxon>
        <taxon>eudicotyledons</taxon>
        <taxon>Gunneridae</taxon>
        <taxon>Pentapetalae</taxon>
        <taxon>asterids</taxon>
        <taxon>lamiids</taxon>
        <taxon>Gentianales</taxon>
        <taxon>Apocynaceae</taxon>
        <taxon>Rauvolfioideae</taxon>
        <taxon>Vinceae</taxon>
        <taxon>Catharanthinae</taxon>
        <taxon>Catharanthus</taxon>
    </lineage>
</organism>
<protein>
    <submittedName>
        <fullName evidence="1">Uncharacterized protein</fullName>
    </submittedName>
</protein>
<reference evidence="2" key="1">
    <citation type="journal article" date="2023" name="Nat. Plants">
        <title>Single-cell RNA sequencing provides a high-resolution roadmap for understanding the multicellular compartmentation of specialized metabolism.</title>
        <authorList>
            <person name="Sun S."/>
            <person name="Shen X."/>
            <person name="Li Y."/>
            <person name="Li Y."/>
            <person name="Wang S."/>
            <person name="Li R."/>
            <person name="Zhang H."/>
            <person name="Shen G."/>
            <person name="Guo B."/>
            <person name="Wei J."/>
            <person name="Xu J."/>
            <person name="St-Pierre B."/>
            <person name="Chen S."/>
            <person name="Sun C."/>
        </authorList>
    </citation>
    <scope>NUCLEOTIDE SEQUENCE [LARGE SCALE GENOMIC DNA]</scope>
</reference>
<comment type="caution">
    <text evidence="1">The sequence shown here is derived from an EMBL/GenBank/DDBJ whole genome shotgun (WGS) entry which is preliminary data.</text>
</comment>
<accession>A0ACC0AYX2</accession>
<gene>
    <name evidence="1" type="ORF">M9H77_16090</name>
</gene>
<keyword evidence="2" id="KW-1185">Reference proteome</keyword>
<dbReference type="Proteomes" id="UP001060085">
    <property type="component" value="Linkage Group LG04"/>
</dbReference>
<evidence type="ECO:0000313" key="1">
    <source>
        <dbReference type="EMBL" id="KAI5666237.1"/>
    </source>
</evidence>
<evidence type="ECO:0000313" key="2">
    <source>
        <dbReference type="Proteomes" id="UP001060085"/>
    </source>
</evidence>
<proteinExistence type="predicted"/>
<sequence>MGRRRLFFAVCLILFISLKQSLPKPKAKVMATADQGNDDNGNGNRKGNGDGGNGNNDKNKEKKPKKPKPLKDPVTDYKKLSALPKTGQDELPAKLRGFATIRRSLVHLSALRGNPRRISSRRDALSTAAASVKPPANGENLNAMAMAHFATILDLLVGGNFAIVSDDNLHINAHFIGTRPAGRTRDFTWVQGLAVMFDTHTLVLAAKRVSHWDDKVDALLVKWDEQLINVPTDGEAEWRIKTDERVVVVERTDDINSEMTPIGEQENKVHNYQLPSDDATGNAHLETQFKFFELSESVEGVLGMTYQPGYVSPVKIGVPMPMMGGEDKYQTPSLYSSACRVCKFQRPSTVGAKV</sequence>